<dbReference type="EMBL" id="OZ037945">
    <property type="protein sequence ID" value="CAL1702051.1"/>
    <property type="molecule type" value="Genomic_DNA"/>
</dbReference>
<organism evidence="6 7">
    <name type="scientific">Somion occarium</name>
    <dbReference type="NCBI Taxonomy" id="3059160"/>
    <lineage>
        <taxon>Eukaryota</taxon>
        <taxon>Fungi</taxon>
        <taxon>Dikarya</taxon>
        <taxon>Basidiomycota</taxon>
        <taxon>Agaricomycotina</taxon>
        <taxon>Agaricomycetes</taxon>
        <taxon>Polyporales</taxon>
        <taxon>Cerrenaceae</taxon>
        <taxon>Somion</taxon>
    </lineage>
</organism>
<feature type="region of interest" description="Disordered" evidence="4">
    <location>
        <begin position="207"/>
        <end position="238"/>
    </location>
</feature>
<feature type="domain" description="Zn(2)-C6 fungal-type" evidence="5">
    <location>
        <begin position="51"/>
        <end position="80"/>
    </location>
</feature>
<dbReference type="InterPro" id="IPR007219">
    <property type="entry name" value="XnlR_reg_dom"/>
</dbReference>
<dbReference type="SMART" id="SM00906">
    <property type="entry name" value="Fungal_trans"/>
    <property type="match status" value="1"/>
</dbReference>
<reference evidence="7" key="1">
    <citation type="submission" date="2024-04" db="EMBL/GenBank/DDBJ databases">
        <authorList>
            <person name="Shaw F."/>
            <person name="Minotto A."/>
        </authorList>
    </citation>
    <scope>NUCLEOTIDE SEQUENCE [LARGE SCALE GENOMIC DNA]</scope>
</reference>
<feature type="compositionally biased region" description="Low complexity" evidence="4">
    <location>
        <begin position="24"/>
        <end position="37"/>
    </location>
</feature>
<evidence type="ECO:0000256" key="1">
    <source>
        <dbReference type="ARBA" id="ARBA00004123"/>
    </source>
</evidence>
<evidence type="ECO:0000256" key="2">
    <source>
        <dbReference type="ARBA" id="ARBA00022723"/>
    </source>
</evidence>
<dbReference type="PROSITE" id="PS50048">
    <property type="entry name" value="ZN2_CY6_FUNGAL_2"/>
    <property type="match status" value="1"/>
</dbReference>
<dbReference type="Pfam" id="PF00172">
    <property type="entry name" value="Zn_clus"/>
    <property type="match status" value="1"/>
</dbReference>
<proteinExistence type="predicted"/>
<dbReference type="SUPFAM" id="SSF57701">
    <property type="entry name" value="Zn2/Cys6 DNA-binding domain"/>
    <property type="match status" value="1"/>
</dbReference>
<sequence>MPGNLQADGESAPTGQSRHKQPRSHSPGPSSSNHPSGSRPPPTKRARKAINCEPCRNSKLKCDRNRPCSSCILRGTTAHCYQGQEPEASARNEDSQQSRVDPGAEFNRIRHSLSLLESYVYQHPNSRPPIQSAPPPVILPSARHASTSTTPGAAELARDMLDYERPRTPAKDKAASSPHAPGMLGQQGTGGYYAGPTSAVSHLIMQAEKEEDSSENSGRSSYERGPGEGGPSSEDTSASIAPTANVAYDKDLVAMLPPVHTVDGLVEYYFEYCNWIYRHVNQPAFLAAWERFKTGLNGDRIILATVCILISLTVRYLPPGHALLASLMGSVEDIGRKYYDIMLETLDRYRRTLREEGHGKGYTLELVELLLVRCHYLTYAKEDPEETWSVRGELVSMGTAMGLHRDPGNSRFPRAVAERRRWAWWHIVLLERWQAFMFGRPLAIASHHFNTRLPSYCEPALDKSGRLYLPNIALFRLAYILGDIMEDAVSFRAVSYSSIQEGDKLLTQWMDNLPPEMDLDEYHIARSLGSPIVSIRRLGVQSVIIRTAYYHIRFTLHRPYAHIPTSLEIAVSAASALISLVGQARPDFLSNTALAVPGHMNWGPFHIFSAAMFFSFQLISHPDQPAASLFRENIRKATSCLEQSRWMPVADKALTILQALAPLYSDSPTPDTTAERERKKADVLNLVKTLAFPYQEPPQPRSMASPALSGDDAEYLDSPNTSRVAYEHPQVPLGAPAHAQHPVSSLRYNAPVEQANAQNAINHTPHMPSMAGEHQMLLPSSSSSALYPAPSSNYTNGQQYNHHGAMEPQAMTNPGLGYNAAPYTYPADESSMWGASIGFGLAEWSQFVDYVQRPDTSHRGRGGGQM</sequence>
<keyword evidence="2" id="KW-0479">Metal-binding</keyword>
<keyword evidence="3" id="KW-0539">Nucleus</keyword>
<dbReference type="InterPro" id="IPR050613">
    <property type="entry name" value="Sec_Metabolite_Reg"/>
</dbReference>
<evidence type="ECO:0000256" key="4">
    <source>
        <dbReference type="SAM" id="MobiDB-lite"/>
    </source>
</evidence>
<dbReference type="CDD" id="cd12148">
    <property type="entry name" value="fungal_TF_MHR"/>
    <property type="match status" value="1"/>
</dbReference>
<dbReference type="PANTHER" id="PTHR31001:SF81">
    <property type="entry name" value="ZN(II)2CYS6 TRANSCRIPTION FACTOR"/>
    <property type="match status" value="1"/>
</dbReference>
<evidence type="ECO:0000256" key="3">
    <source>
        <dbReference type="ARBA" id="ARBA00023242"/>
    </source>
</evidence>
<name>A0ABP1D2F6_9APHY</name>
<dbReference type="Gene3D" id="4.10.240.10">
    <property type="entry name" value="Zn(2)-C6 fungal-type DNA-binding domain"/>
    <property type="match status" value="1"/>
</dbReference>
<dbReference type="InterPro" id="IPR001138">
    <property type="entry name" value="Zn2Cys6_DnaBD"/>
</dbReference>
<dbReference type="InterPro" id="IPR036864">
    <property type="entry name" value="Zn2-C6_fun-type_DNA-bd_sf"/>
</dbReference>
<keyword evidence="7" id="KW-1185">Reference proteome</keyword>
<dbReference type="PANTHER" id="PTHR31001">
    <property type="entry name" value="UNCHARACTERIZED TRANSCRIPTIONAL REGULATORY PROTEIN"/>
    <property type="match status" value="1"/>
</dbReference>
<evidence type="ECO:0000313" key="7">
    <source>
        <dbReference type="Proteomes" id="UP001497453"/>
    </source>
</evidence>
<gene>
    <name evidence="6" type="ORF">GFSPODELE1_LOCUS3857</name>
</gene>
<accession>A0ABP1D2F6</accession>
<dbReference type="Pfam" id="PF04082">
    <property type="entry name" value="Fungal_trans"/>
    <property type="match status" value="1"/>
</dbReference>
<dbReference type="SMART" id="SM00066">
    <property type="entry name" value="GAL4"/>
    <property type="match status" value="1"/>
</dbReference>
<evidence type="ECO:0000259" key="5">
    <source>
        <dbReference type="PROSITE" id="PS50048"/>
    </source>
</evidence>
<feature type="region of interest" description="Disordered" evidence="4">
    <location>
        <begin position="694"/>
        <end position="718"/>
    </location>
</feature>
<evidence type="ECO:0000313" key="6">
    <source>
        <dbReference type="EMBL" id="CAL1702051.1"/>
    </source>
</evidence>
<comment type="subcellular location">
    <subcellularLocation>
        <location evidence="1">Nucleus</location>
    </subcellularLocation>
</comment>
<feature type="region of interest" description="Disordered" evidence="4">
    <location>
        <begin position="166"/>
        <end position="192"/>
    </location>
</feature>
<feature type="region of interest" description="Disordered" evidence="4">
    <location>
        <begin position="1"/>
        <end position="51"/>
    </location>
</feature>
<dbReference type="Proteomes" id="UP001497453">
    <property type="component" value="Chromosome 2"/>
</dbReference>
<dbReference type="CDD" id="cd00067">
    <property type="entry name" value="GAL4"/>
    <property type="match status" value="1"/>
</dbReference>
<protein>
    <recommendedName>
        <fullName evidence="5">Zn(2)-C6 fungal-type domain-containing protein</fullName>
    </recommendedName>
</protein>